<keyword evidence="1" id="KW-1133">Transmembrane helix</keyword>
<dbReference type="RefSeq" id="WP_380619474.1">
    <property type="nucleotide sequence ID" value="NZ_JBHSDK010000012.1"/>
</dbReference>
<accession>A0ABV8TWG0</accession>
<reference evidence="3" key="1">
    <citation type="journal article" date="2019" name="Int. J. Syst. Evol. Microbiol.">
        <title>The Global Catalogue of Microorganisms (GCM) 10K type strain sequencing project: providing services to taxonomists for standard genome sequencing and annotation.</title>
        <authorList>
            <consortium name="The Broad Institute Genomics Platform"/>
            <consortium name="The Broad Institute Genome Sequencing Center for Infectious Disease"/>
            <person name="Wu L."/>
            <person name="Ma J."/>
        </authorList>
    </citation>
    <scope>NUCLEOTIDE SEQUENCE [LARGE SCALE GENOMIC DNA]</scope>
    <source>
        <strain evidence="3">IBRC-M 10908</strain>
    </source>
</reference>
<proteinExistence type="predicted"/>
<dbReference type="EMBL" id="JBHSDK010000012">
    <property type="protein sequence ID" value="MFC4335109.1"/>
    <property type="molecule type" value="Genomic_DNA"/>
</dbReference>
<protein>
    <submittedName>
        <fullName evidence="2">Uncharacterized protein</fullName>
    </submittedName>
</protein>
<feature type="transmembrane region" description="Helical" evidence="1">
    <location>
        <begin position="47"/>
        <end position="68"/>
    </location>
</feature>
<keyword evidence="1" id="KW-0812">Transmembrane</keyword>
<dbReference type="Proteomes" id="UP001595823">
    <property type="component" value="Unassembled WGS sequence"/>
</dbReference>
<name>A0ABV8TWG0_9ACTN</name>
<organism evidence="2 3">
    <name type="scientific">Salininema proteolyticum</name>
    <dbReference type="NCBI Taxonomy" id="1607685"/>
    <lineage>
        <taxon>Bacteria</taxon>
        <taxon>Bacillati</taxon>
        <taxon>Actinomycetota</taxon>
        <taxon>Actinomycetes</taxon>
        <taxon>Glycomycetales</taxon>
        <taxon>Glycomycetaceae</taxon>
        <taxon>Salininema</taxon>
    </lineage>
</organism>
<evidence type="ECO:0000256" key="1">
    <source>
        <dbReference type="SAM" id="Phobius"/>
    </source>
</evidence>
<comment type="caution">
    <text evidence="2">The sequence shown here is derived from an EMBL/GenBank/DDBJ whole genome shotgun (WGS) entry which is preliminary data.</text>
</comment>
<keyword evidence="1" id="KW-0472">Membrane</keyword>
<evidence type="ECO:0000313" key="2">
    <source>
        <dbReference type="EMBL" id="MFC4335109.1"/>
    </source>
</evidence>
<keyword evidence="3" id="KW-1185">Reference proteome</keyword>
<gene>
    <name evidence="2" type="ORF">ACFPET_07845</name>
</gene>
<sequence>MKRSHSESLSARNDLRRRERPGFDLSLDRNTIVDIELPPPPRRRDGFAAIFVAALTLAIMILGAVLVWEMVRFPTT</sequence>
<evidence type="ECO:0000313" key="3">
    <source>
        <dbReference type="Proteomes" id="UP001595823"/>
    </source>
</evidence>